<dbReference type="FunFam" id="2.60.120.1440:FF:000001">
    <property type="entry name" value="Putative anti-sigma factor"/>
    <property type="match status" value="1"/>
</dbReference>
<evidence type="ECO:0000259" key="2">
    <source>
        <dbReference type="Pfam" id="PF16344"/>
    </source>
</evidence>
<dbReference type="AlphaFoldDB" id="A0A1H8ISC0"/>
<keyword evidence="4" id="KW-1185">Reference proteome</keyword>
<dbReference type="Pfam" id="PF04773">
    <property type="entry name" value="FecR"/>
    <property type="match status" value="1"/>
</dbReference>
<dbReference type="InterPro" id="IPR032508">
    <property type="entry name" value="FecR_C"/>
</dbReference>
<evidence type="ECO:0000313" key="4">
    <source>
        <dbReference type="Proteomes" id="UP000198984"/>
    </source>
</evidence>
<dbReference type="GO" id="GO:0016989">
    <property type="term" value="F:sigma factor antagonist activity"/>
    <property type="evidence" value="ECO:0007669"/>
    <property type="project" value="TreeGrafter"/>
</dbReference>
<organism evidence="3 4">
    <name type="scientific">Chitinophaga rupis</name>
    <dbReference type="NCBI Taxonomy" id="573321"/>
    <lineage>
        <taxon>Bacteria</taxon>
        <taxon>Pseudomonadati</taxon>
        <taxon>Bacteroidota</taxon>
        <taxon>Chitinophagia</taxon>
        <taxon>Chitinophagales</taxon>
        <taxon>Chitinophagaceae</taxon>
        <taxon>Chitinophaga</taxon>
    </lineage>
</organism>
<proteinExistence type="predicted"/>
<dbReference type="PIRSF" id="PIRSF018266">
    <property type="entry name" value="FecR"/>
    <property type="match status" value="1"/>
</dbReference>
<dbReference type="Gene3D" id="2.60.120.1440">
    <property type="match status" value="1"/>
</dbReference>
<evidence type="ECO:0000313" key="3">
    <source>
        <dbReference type="EMBL" id="SEN70886.1"/>
    </source>
</evidence>
<feature type="domain" description="FecR protein" evidence="1">
    <location>
        <begin position="170"/>
        <end position="265"/>
    </location>
</feature>
<dbReference type="InterPro" id="IPR006860">
    <property type="entry name" value="FecR"/>
</dbReference>
<dbReference type="OrthoDB" id="629393at2"/>
<feature type="domain" description="Protein FecR C-terminal" evidence="2">
    <location>
        <begin position="309"/>
        <end position="377"/>
    </location>
</feature>
<dbReference type="Gene3D" id="3.55.50.30">
    <property type="match status" value="1"/>
</dbReference>
<accession>A0A1H8ISC0</accession>
<dbReference type="Pfam" id="PF16344">
    <property type="entry name" value="FecR_C"/>
    <property type="match status" value="1"/>
</dbReference>
<evidence type="ECO:0000259" key="1">
    <source>
        <dbReference type="Pfam" id="PF04773"/>
    </source>
</evidence>
<dbReference type="PANTHER" id="PTHR30273">
    <property type="entry name" value="PERIPLASMIC SIGNAL SENSOR AND SIGMA FACTOR ACTIVATOR FECR-RELATED"/>
    <property type="match status" value="1"/>
</dbReference>
<dbReference type="RefSeq" id="WP_089920618.1">
    <property type="nucleotide sequence ID" value="NZ_FOBB01000012.1"/>
</dbReference>
<sequence>MQKPDIPHLLEKYRTGTISPEELALLEAWYLQWQPENQDISLEELQAIKAEVWQSVKPPPARVIKTRSWPRIAAAASLLLLLAASAYYLLHQSTQQPKQKQVAASPVYDFKPGGNKALLTLSNGQQIVLTDAKNGKLADQGSVTVNKTANGQLVYGAGTGNASANMIYNTLATPRGGQYHITLSDGTQVWMNAASSITYPVTFANNERKVVINGEVYFEVAPDENKPFKVSTGNQEVTVLGTRFNVNGYADDAAVSTTLLSGSIKVRNLTSGQSSLLAPGQQANIFKNQAPIHIKTVNAEDAISWKNGYFLFDNQDISSVMKIMSRWYDVDVEYSNYNRQDRFGGTFSRSANLSEILHNLEQVGSVHFKMQANKVIVTN</sequence>
<dbReference type="STRING" id="573321.SAMN04488505_11250"/>
<gene>
    <name evidence="3" type="ORF">SAMN04488505_11250</name>
</gene>
<reference evidence="3 4" key="1">
    <citation type="submission" date="2016-10" db="EMBL/GenBank/DDBJ databases">
        <authorList>
            <person name="de Groot N.N."/>
        </authorList>
    </citation>
    <scope>NUCLEOTIDE SEQUENCE [LARGE SCALE GENOMIC DNA]</scope>
    <source>
        <strain evidence="3 4">DSM 21039</strain>
    </source>
</reference>
<name>A0A1H8ISC0_9BACT</name>
<dbReference type="EMBL" id="FOBB01000012">
    <property type="protein sequence ID" value="SEN70886.1"/>
    <property type="molecule type" value="Genomic_DNA"/>
</dbReference>
<dbReference type="PANTHER" id="PTHR30273:SF2">
    <property type="entry name" value="PROTEIN FECR"/>
    <property type="match status" value="1"/>
</dbReference>
<dbReference type="InterPro" id="IPR012373">
    <property type="entry name" value="Ferrdict_sens_TM"/>
</dbReference>
<protein>
    <submittedName>
        <fullName evidence="3">FecR family protein</fullName>
    </submittedName>
</protein>
<dbReference type="Proteomes" id="UP000198984">
    <property type="component" value="Unassembled WGS sequence"/>
</dbReference>